<accession>A0ABS8SH38</accession>
<evidence type="ECO:0000313" key="1">
    <source>
        <dbReference type="EMBL" id="MCD7457854.1"/>
    </source>
</evidence>
<dbReference type="EMBL" id="JACEIK010000483">
    <property type="protein sequence ID" value="MCD7457854.1"/>
    <property type="molecule type" value="Genomic_DNA"/>
</dbReference>
<sequence length="117" mass="12908">MAEARSILEMHAKIRPAGETCCERSPEFVGVPYKGLADQRSQAFLNKRLSGGLWAQTFPNNPGQAANLAINPVLRLTRESNKNFHEQKTATQISLQTQMMGDMPQSIPRIPSAKSQA</sequence>
<comment type="caution">
    <text evidence="1">The sequence shown here is derived from an EMBL/GenBank/DDBJ whole genome shotgun (WGS) entry which is preliminary data.</text>
</comment>
<dbReference type="Proteomes" id="UP000823775">
    <property type="component" value="Unassembled WGS sequence"/>
</dbReference>
<proteinExistence type="predicted"/>
<protein>
    <submittedName>
        <fullName evidence="1">Uncharacterized protein</fullName>
    </submittedName>
</protein>
<evidence type="ECO:0000313" key="2">
    <source>
        <dbReference type="Proteomes" id="UP000823775"/>
    </source>
</evidence>
<name>A0ABS8SH38_DATST</name>
<keyword evidence="2" id="KW-1185">Reference proteome</keyword>
<organism evidence="1 2">
    <name type="scientific">Datura stramonium</name>
    <name type="common">Jimsonweed</name>
    <name type="synonym">Common thornapple</name>
    <dbReference type="NCBI Taxonomy" id="4076"/>
    <lineage>
        <taxon>Eukaryota</taxon>
        <taxon>Viridiplantae</taxon>
        <taxon>Streptophyta</taxon>
        <taxon>Embryophyta</taxon>
        <taxon>Tracheophyta</taxon>
        <taxon>Spermatophyta</taxon>
        <taxon>Magnoliopsida</taxon>
        <taxon>eudicotyledons</taxon>
        <taxon>Gunneridae</taxon>
        <taxon>Pentapetalae</taxon>
        <taxon>asterids</taxon>
        <taxon>lamiids</taxon>
        <taxon>Solanales</taxon>
        <taxon>Solanaceae</taxon>
        <taxon>Solanoideae</taxon>
        <taxon>Datureae</taxon>
        <taxon>Datura</taxon>
    </lineage>
</organism>
<gene>
    <name evidence="1" type="ORF">HAX54_036435</name>
</gene>
<reference evidence="1 2" key="1">
    <citation type="journal article" date="2021" name="BMC Genomics">
        <title>Datura genome reveals duplications of psychoactive alkaloid biosynthetic genes and high mutation rate following tissue culture.</title>
        <authorList>
            <person name="Rajewski A."/>
            <person name="Carter-House D."/>
            <person name="Stajich J."/>
            <person name="Litt A."/>
        </authorList>
    </citation>
    <scope>NUCLEOTIDE SEQUENCE [LARGE SCALE GENOMIC DNA]</scope>
    <source>
        <strain evidence="1">AR-01</strain>
    </source>
</reference>